<dbReference type="InParanoid" id="A0A7J7DF97"/>
<dbReference type="GO" id="GO:0006629">
    <property type="term" value="P:lipid metabolic process"/>
    <property type="evidence" value="ECO:0007669"/>
    <property type="project" value="UniProtKB-ARBA"/>
</dbReference>
<keyword evidence="5 9" id="KW-0560">Oxidoreductase</keyword>
<keyword evidence="3 8" id="KW-0349">Heme</keyword>
<dbReference type="Gene3D" id="1.10.630.10">
    <property type="entry name" value="Cytochrome P450"/>
    <property type="match status" value="1"/>
</dbReference>
<dbReference type="PRINTS" id="PR00463">
    <property type="entry name" value="EP450I"/>
</dbReference>
<dbReference type="InterPro" id="IPR036396">
    <property type="entry name" value="Cyt_P450_sf"/>
</dbReference>
<dbReference type="Pfam" id="PF00067">
    <property type="entry name" value="p450"/>
    <property type="match status" value="1"/>
</dbReference>
<evidence type="ECO:0000256" key="5">
    <source>
        <dbReference type="ARBA" id="ARBA00023002"/>
    </source>
</evidence>
<evidence type="ECO:0000256" key="7">
    <source>
        <dbReference type="ARBA" id="ARBA00023033"/>
    </source>
</evidence>
<evidence type="ECO:0000256" key="2">
    <source>
        <dbReference type="ARBA" id="ARBA00010617"/>
    </source>
</evidence>
<evidence type="ECO:0000313" key="11">
    <source>
        <dbReference type="Proteomes" id="UP000593562"/>
    </source>
</evidence>
<comment type="similarity">
    <text evidence="2 9">Belongs to the cytochrome P450 family.</text>
</comment>
<evidence type="ECO:0000256" key="3">
    <source>
        <dbReference type="ARBA" id="ARBA00022617"/>
    </source>
</evidence>
<comment type="caution">
    <text evidence="10">The sequence shown here is derived from an EMBL/GenBank/DDBJ whole genome shotgun (WGS) entry which is preliminary data.</text>
</comment>
<organism evidence="10 11">
    <name type="scientific">Tripterygium wilfordii</name>
    <name type="common">Thunder God vine</name>
    <dbReference type="NCBI Taxonomy" id="458696"/>
    <lineage>
        <taxon>Eukaryota</taxon>
        <taxon>Viridiplantae</taxon>
        <taxon>Streptophyta</taxon>
        <taxon>Embryophyta</taxon>
        <taxon>Tracheophyta</taxon>
        <taxon>Spermatophyta</taxon>
        <taxon>Magnoliopsida</taxon>
        <taxon>eudicotyledons</taxon>
        <taxon>Gunneridae</taxon>
        <taxon>Pentapetalae</taxon>
        <taxon>rosids</taxon>
        <taxon>fabids</taxon>
        <taxon>Celastrales</taxon>
        <taxon>Celastraceae</taxon>
        <taxon>Tripterygium</taxon>
    </lineage>
</organism>
<evidence type="ECO:0000256" key="4">
    <source>
        <dbReference type="ARBA" id="ARBA00022723"/>
    </source>
</evidence>
<dbReference type="PANTHER" id="PTHR24296">
    <property type="entry name" value="CYTOCHROME P450"/>
    <property type="match status" value="1"/>
</dbReference>
<dbReference type="AlphaFoldDB" id="A0A7J7DF97"/>
<evidence type="ECO:0000256" key="1">
    <source>
        <dbReference type="ARBA" id="ARBA00001971"/>
    </source>
</evidence>
<dbReference type="PRINTS" id="PR00385">
    <property type="entry name" value="P450"/>
</dbReference>
<evidence type="ECO:0000256" key="6">
    <source>
        <dbReference type="ARBA" id="ARBA00023004"/>
    </source>
</evidence>
<evidence type="ECO:0000256" key="9">
    <source>
        <dbReference type="RuleBase" id="RU000461"/>
    </source>
</evidence>
<proteinExistence type="inferred from homology"/>
<sequence>MACPKTGQLSECCRRLSSTSTVYTPIYHDLFNYPKGPVLKEIFDTFGDGFSNIDGDSWRNQRKVVQKLLSHHEFYHYLLKTIRQKVQQGLIPVLDQVSKQGLVVDLHDLFTRLAYDTACILVTGHNPESLSVEFPEVHFSRALADAGEAVFYRHVMPQRIWKFMRWLGIGKEKKLAEAKETLDHVIAKCISMKQEDVRDNNEGADLLTSYMNQEKMEGLQVDDKFLRDTILNLMLAGQSTNIWALTWFFWLLSQNPSVETKIREELETMAPDLDIEKLNKLVYLHAALCESLRLYPPAPFQHKTPIKPDTLPSGHKVKPNSKVIIATYSMGRMTSVWGKDCLEYKPERWISKDGRKIKYEPAYKFFTFNAGPRACPGKQWAFTLLKTTAATIIQKFNVQVMEGQCISTGGSIVLRMKEGLMVRVTKR</sequence>
<dbReference type="GO" id="GO:0016705">
    <property type="term" value="F:oxidoreductase activity, acting on paired donors, with incorporation or reduction of molecular oxygen"/>
    <property type="evidence" value="ECO:0007669"/>
    <property type="project" value="InterPro"/>
</dbReference>
<dbReference type="PROSITE" id="PS00086">
    <property type="entry name" value="CYTOCHROME_P450"/>
    <property type="match status" value="1"/>
</dbReference>
<dbReference type="GO" id="GO:0005506">
    <property type="term" value="F:iron ion binding"/>
    <property type="evidence" value="ECO:0007669"/>
    <property type="project" value="InterPro"/>
</dbReference>
<keyword evidence="6 8" id="KW-0408">Iron</keyword>
<dbReference type="Proteomes" id="UP000593562">
    <property type="component" value="Unassembled WGS sequence"/>
</dbReference>
<dbReference type="EMBL" id="JAAARO010000007">
    <property type="protein sequence ID" value="KAF5745030.1"/>
    <property type="molecule type" value="Genomic_DNA"/>
</dbReference>
<keyword evidence="7 9" id="KW-0503">Monooxygenase</keyword>
<evidence type="ECO:0000313" key="10">
    <source>
        <dbReference type="EMBL" id="KAF5745030.1"/>
    </source>
</evidence>
<name>A0A7J7DF97_TRIWF</name>
<dbReference type="GO" id="GO:0020037">
    <property type="term" value="F:heme binding"/>
    <property type="evidence" value="ECO:0007669"/>
    <property type="project" value="InterPro"/>
</dbReference>
<evidence type="ECO:0008006" key="12">
    <source>
        <dbReference type="Google" id="ProtNLM"/>
    </source>
</evidence>
<reference evidence="10 11" key="1">
    <citation type="journal article" date="2020" name="Nat. Commun.">
        <title>Genome of Tripterygium wilfordii and identification of cytochrome P450 involved in triptolide biosynthesis.</title>
        <authorList>
            <person name="Tu L."/>
            <person name="Su P."/>
            <person name="Zhang Z."/>
            <person name="Gao L."/>
            <person name="Wang J."/>
            <person name="Hu T."/>
            <person name="Zhou J."/>
            <person name="Zhang Y."/>
            <person name="Zhao Y."/>
            <person name="Liu Y."/>
            <person name="Song Y."/>
            <person name="Tong Y."/>
            <person name="Lu Y."/>
            <person name="Yang J."/>
            <person name="Xu C."/>
            <person name="Jia M."/>
            <person name="Peters R.J."/>
            <person name="Huang L."/>
            <person name="Gao W."/>
        </authorList>
    </citation>
    <scope>NUCLEOTIDE SEQUENCE [LARGE SCALE GENOMIC DNA]</scope>
    <source>
        <strain evidence="11">cv. XIE 37</strain>
        <tissue evidence="10">Leaf</tissue>
    </source>
</reference>
<gene>
    <name evidence="10" type="ORF">HS088_TW07G00611</name>
</gene>
<dbReference type="InterPro" id="IPR002401">
    <property type="entry name" value="Cyt_P450_E_grp-I"/>
</dbReference>
<evidence type="ECO:0000256" key="8">
    <source>
        <dbReference type="PIRSR" id="PIRSR602401-1"/>
    </source>
</evidence>
<keyword evidence="11" id="KW-1185">Reference proteome</keyword>
<dbReference type="CDD" id="cd11064">
    <property type="entry name" value="CYP86A"/>
    <property type="match status" value="1"/>
</dbReference>
<dbReference type="SUPFAM" id="SSF48264">
    <property type="entry name" value="Cytochrome P450"/>
    <property type="match status" value="1"/>
</dbReference>
<protein>
    <recommendedName>
        <fullName evidence="12">Alkane hydroxylase MAH1-like</fullName>
    </recommendedName>
</protein>
<comment type="cofactor">
    <cofactor evidence="1 8">
        <name>heme</name>
        <dbReference type="ChEBI" id="CHEBI:30413"/>
    </cofactor>
</comment>
<accession>A0A7J7DF97</accession>
<keyword evidence="4 8" id="KW-0479">Metal-binding</keyword>
<dbReference type="InterPro" id="IPR001128">
    <property type="entry name" value="Cyt_P450"/>
</dbReference>
<feature type="binding site" description="axial binding residue" evidence="8">
    <location>
        <position position="375"/>
    </location>
    <ligand>
        <name>heme</name>
        <dbReference type="ChEBI" id="CHEBI:30413"/>
    </ligand>
    <ligandPart>
        <name>Fe</name>
        <dbReference type="ChEBI" id="CHEBI:18248"/>
    </ligandPart>
</feature>
<dbReference type="GO" id="GO:0004497">
    <property type="term" value="F:monooxygenase activity"/>
    <property type="evidence" value="ECO:0007669"/>
    <property type="project" value="UniProtKB-KW"/>
</dbReference>
<dbReference type="InterPro" id="IPR017972">
    <property type="entry name" value="Cyt_P450_CS"/>
</dbReference>